<gene>
    <name evidence="2" type="ORF">DFH05DRAFT_400797</name>
</gene>
<protein>
    <recommendedName>
        <fullName evidence="4">NAD(P)-binding protein</fullName>
    </recommendedName>
</protein>
<keyword evidence="3" id="KW-1185">Reference proteome</keyword>
<evidence type="ECO:0000313" key="2">
    <source>
        <dbReference type="EMBL" id="KAJ3740388.1"/>
    </source>
</evidence>
<dbReference type="GO" id="GO:0016491">
    <property type="term" value="F:oxidoreductase activity"/>
    <property type="evidence" value="ECO:0007669"/>
    <property type="project" value="UniProtKB-KW"/>
</dbReference>
<evidence type="ECO:0008006" key="4">
    <source>
        <dbReference type="Google" id="ProtNLM"/>
    </source>
</evidence>
<reference evidence="2 3" key="1">
    <citation type="journal article" date="2023" name="Proc. Natl. Acad. Sci. U.S.A.">
        <title>A global phylogenomic analysis of the shiitake genus Lentinula.</title>
        <authorList>
            <person name="Sierra-Patev S."/>
            <person name="Min B."/>
            <person name="Naranjo-Ortiz M."/>
            <person name="Looney B."/>
            <person name="Konkel Z."/>
            <person name="Slot J.C."/>
            <person name="Sakamoto Y."/>
            <person name="Steenwyk J.L."/>
            <person name="Rokas A."/>
            <person name="Carro J."/>
            <person name="Camarero S."/>
            <person name="Ferreira P."/>
            <person name="Molpeceres G."/>
            <person name="Ruiz-Duenas F.J."/>
            <person name="Serrano A."/>
            <person name="Henrissat B."/>
            <person name="Drula E."/>
            <person name="Hughes K.W."/>
            <person name="Mata J.L."/>
            <person name="Ishikawa N.K."/>
            <person name="Vargas-Isla R."/>
            <person name="Ushijima S."/>
            <person name="Smith C.A."/>
            <person name="Donoghue J."/>
            <person name="Ahrendt S."/>
            <person name="Andreopoulos W."/>
            <person name="He G."/>
            <person name="LaButti K."/>
            <person name="Lipzen A."/>
            <person name="Ng V."/>
            <person name="Riley R."/>
            <person name="Sandor L."/>
            <person name="Barry K."/>
            <person name="Martinez A.T."/>
            <person name="Xiao Y."/>
            <person name="Gibbons J.G."/>
            <person name="Terashima K."/>
            <person name="Grigoriev I.V."/>
            <person name="Hibbett D."/>
        </authorList>
    </citation>
    <scope>NUCLEOTIDE SEQUENCE [LARGE SCALE GENOMIC DNA]</scope>
    <source>
        <strain evidence="2 3">TFB7810</strain>
    </source>
</reference>
<dbReference type="AlphaFoldDB" id="A0A9W8TTP0"/>
<dbReference type="PANTHER" id="PTHR47534">
    <property type="entry name" value="YALI0E05731P"/>
    <property type="match status" value="1"/>
</dbReference>
<sequence>MFLLNRRYAVPGFAVLLSSAYFSYQLNMSSISKIRATNAAAFSAKGYIPTAIFVGGTSGIGEGMAKAFAKHTEGNAHIIIVGRNRAAAESIISRFPKPTSPEAKHEFLQCDVALMQNIRSVSAEIRSRVTKINYLAMSPGFMTTSGRNETEEGMDRKLAVHYYSRWMFTNELVTLLENAKERGEDAKALSVLAAGAGGPIDVNDLGLKKTYSLKNAALQAPTYNDLMTEEFANRHPTITFAHAIPGAVRTNLFASAETSALTKKAMGLSMTLLGFLLTSPEDCGEYMLNGIVNVANAPGAWRINSHGEDLGKKRYYGSEEERKKLWQHTVEATSSKS</sequence>
<comment type="caution">
    <text evidence="2">The sequence shown here is derived from an EMBL/GenBank/DDBJ whole genome shotgun (WGS) entry which is preliminary data.</text>
</comment>
<proteinExistence type="predicted"/>
<evidence type="ECO:0000313" key="3">
    <source>
        <dbReference type="Proteomes" id="UP001142393"/>
    </source>
</evidence>
<dbReference type="InterPro" id="IPR036291">
    <property type="entry name" value="NAD(P)-bd_dom_sf"/>
</dbReference>
<dbReference type="InterPro" id="IPR002347">
    <property type="entry name" value="SDR_fam"/>
</dbReference>
<accession>A0A9W8TTP0</accession>
<dbReference type="EMBL" id="JANVFU010000014">
    <property type="protein sequence ID" value="KAJ3740388.1"/>
    <property type="molecule type" value="Genomic_DNA"/>
</dbReference>
<organism evidence="2 3">
    <name type="scientific">Lentinula detonsa</name>
    <dbReference type="NCBI Taxonomy" id="2804962"/>
    <lineage>
        <taxon>Eukaryota</taxon>
        <taxon>Fungi</taxon>
        <taxon>Dikarya</taxon>
        <taxon>Basidiomycota</taxon>
        <taxon>Agaricomycotina</taxon>
        <taxon>Agaricomycetes</taxon>
        <taxon>Agaricomycetidae</taxon>
        <taxon>Agaricales</taxon>
        <taxon>Marasmiineae</taxon>
        <taxon>Omphalotaceae</taxon>
        <taxon>Lentinula</taxon>
    </lineage>
</organism>
<dbReference type="Proteomes" id="UP001142393">
    <property type="component" value="Unassembled WGS sequence"/>
</dbReference>
<dbReference type="SUPFAM" id="SSF51735">
    <property type="entry name" value="NAD(P)-binding Rossmann-fold domains"/>
    <property type="match status" value="1"/>
</dbReference>
<name>A0A9W8TTP0_9AGAR</name>
<keyword evidence="1" id="KW-0560">Oxidoreductase</keyword>
<dbReference type="InterPro" id="IPR052228">
    <property type="entry name" value="Sec_Metab_Biosynth_Oxidored"/>
</dbReference>
<dbReference type="Pfam" id="PF00106">
    <property type="entry name" value="adh_short"/>
    <property type="match status" value="1"/>
</dbReference>
<dbReference type="PANTHER" id="PTHR47534:SF3">
    <property type="entry name" value="ALCOHOL DEHYDROGENASE-LIKE C-TERMINAL DOMAIN-CONTAINING PROTEIN"/>
    <property type="match status" value="1"/>
</dbReference>
<evidence type="ECO:0000256" key="1">
    <source>
        <dbReference type="ARBA" id="ARBA00023002"/>
    </source>
</evidence>
<dbReference type="Gene3D" id="3.40.50.720">
    <property type="entry name" value="NAD(P)-binding Rossmann-like Domain"/>
    <property type="match status" value="1"/>
</dbReference>